<organism evidence="1 2">
    <name type="scientific">Gulo gulo</name>
    <name type="common">Wolverine</name>
    <name type="synonym">Gluton</name>
    <dbReference type="NCBI Taxonomy" id="48420"/>
    <lineage>
        <taxon>Eukaryota</taxon>
        <taxon>Metazoa</taxon>
        <taxon>Chordata</taxon>
        <taxon>Craniata</taxon>
        <taxon>Vertebrata</taxon>
        <taxon>Euteleostomi</taxon>
        <taxon>Mammalia</taxon>
        <taxon>Eutheria</taxon>
        <taxon>Laurasiatheria</taxon>
        <taxon>Carnivora</taxon>
        <taxon>Caniformia</taxon>
        <taxon>Musteloidea</taxon>
        <taxon>Mustelidae</taxon>
        <taxon>Guloninae</taxon>
        <taxon>Gulo</taxon>
    </lineage>
</organism>
<evidence type="ECO:0000313" key="2">
    <source>
        <dbReference type="Proteomes" id="UP000269945"/>
    </source>
</evidence>
<accession>A0A9X9M2K7</accession>
<protein>
    <submittedName>
        <fullName evidence="1">Uncharacterized protein</fullName>
    </submittedName>
</protein>
<gene>
    <name evidence="1" type="ORF">BN2614_LOCUS1</name>
</gene>
<dbReference type="Proteomes" id="UP000269945">
    <property type="component" value="Unassembled WGS sequence"/>
</dbReference>
<dbReference type="AlphaFoldDB" id="A0A9X9M2K7"/>
<feature type="non-terminal residue" evidence="1">
    <location>
        <position position="77"/>
    </location>
</feature>
<name>A0A9X9M2K7_GULGU</name>
<comment type="caution">
    <text evidence="1">The sequence shown here is derived from an EMBL/GenBank/DDBJ whole genome shotgun (WGS) entry which is preliminary data.</text>
</comment>
<sequence>MCCHWISSSHSPRPMSNAASPYKRSLILPLLAPPWGPLSPTEMLLQWVERSTQLSRKLGVGGLAVASSPTLGRSLPL</sequence>
<dbReference type="EMBL" id="CYRY02038932">
    <property type="protein sequence ID" value="VCX30711.1"/>
    <property type="molecule type" value="Genomic_DNA"/>
</dbReference>
<evidence type="ECO:0000313" key="1">
    <source>
        <dbReference type="EMBL" id="VCX30711.1"/>
    </source>
</evidence>
<proteinExistence type="predicted"/>
<keyword evidence="2" id="KW-1185">Reference proteome</keyword>
<reference evidence="1 2" key="1">
    <citation type="submission" date="2018-10" db="EMBL/GenBank/DDBJ databases">
        <authorList>
            <person name="Ekblom R."/>
            <person name="Jareborg N."/>
        </authorList>
    </citation>
    <scope>NUCLEOTIDE SEQUENCE [LARGE SCALE GENOMIC DNA]</scope>
    <source>
        <tissue evidence="1">Muscle</tissue>
    </source>
</reference>